<dbReference type="GO" id="GO:0006302">
    <property type="term" value="P:double-strand break repair"/>
    <property type="evidence" value="ECO:0007669"/>
    <property type="project" value="TreeGrafter"/>
</dbReference>
<evidence type="ECO:0000256" key="6">
    <source>
        <dbReference type="ARBA" id="ARBA00022763"/>
    </source>
</evidence>
<name>A0A8K0J078_9HYPO</name>
<evidence type="ECO:0000256" key="11">
    <source>
        <dbReference type="SAM" id="MobiDB-lite"/>
    </source>
</evidence>
<evidence type="ECO:0000256" key="3">
    <source>
        <dbReference type="ARBA" id="ARBA00004322"/>
    </source>
</evidence>
<dbReference type="GO" id="GO:0003697">
    <property type="term" value="F:single-stranded DNA binding"/>
    <property type="evidence" value="ECO:0007669"/>
    <property type="project" value="TreeGrafter"/>
</dbReference>
<evidence type="ECO:0000256" key="8">
    <source>
        <dbReference type="ARBA" id="ARBA00022842"/>
    </source>
</evidence>
<feature type="region of interest" description="Disordered" evidence="11">
    <location>
        <begin position="325"/>
        <end position="377"/>
    </location>
</feature>
<accession>A0A8K0J078</accession>
<sequence>MALVSYLRNQYLSWSRNTPLPKNLENMWPVFQPWHHFDASHERWTSLPAAAESQANGSQGEEADGPDQVPVVGCPDFSLVTWNVDSASAAPVERMAAVLSDIAGSTPPVDVIFLQEVSRQALRHILGDAHIRQGWYSSESDDRHWRGHPFATLTLLSKRRFGHGEGGGQAAGAKLGPLWRLKYPSRFGRDALCCDVFVAASKTTPSGSGAHARVRFINVHLDSLPIEPSKRPQQMSIVASLLRCTGRGLVAGDFNPVLPEDSTLVADNQLVDAWLHLRENDPGFTWGIDGRAPFPPSRLDKVALLGLVPRTIDLAHPETIYLCSDASGTPGSTTAAAAEEEKEKEESPRAPRAREDDGAVPWSDHSGIKFSFGLVQD</sequence>
<keyword evidence="8" id="KW-0460">Magnesium</keyword>
<dbReference type="InterPro" id="IPR051547">
    <property type="entry name" value="TDP2-like"/>
</dbReference>
<keyword evidence="14" id="KW-1185">Reference proteome</keyword>
<keyword evidence="6" id="KW-0227">DNA damage</keyword>
<dbReference type="GO" id="GO:0070260">
    <property type="term" value="F:5'-tyrosyl-DNA phosphodiesterase activity"/>
    <property type="evidence" value="ECO:0007669"/>
    <property type="project" value="TreeGrafter"/>
</dbReference>
<dbReference type="InterPro" id="IPR036691">
    <property type="entry name" value="Endo/exonu/phosph_ase_sf"/>
</dbReference>
<dbReference type="GO" id="GO:0005737">
    <property type="term" value="C:cytoplasm"/>
    <property type="evidence" value="ECO:0007669"/>
    <property type="project" value="TreeGrafter"/>
</dbReference>
<evidence type="ECO:0000256" key="1">
    <source>
        <dbReference type="ARBA" id="ARBA00001936"/>
    </source>
</evidence>
<evidence type="ECO:0000256" key="2">
    <source>
        <dbReference type="ARBA" id="ARBA00001946"/>
    </source>
</evidence>
<dbReference type="GO" id="GO:0004518">
    <property type="term" value="F:nuclease activity"/>
    <property type="evidence" value="ECO:0007669"/>
    <property type="project" value="UniProtKB-KW"/>
</dbReference>
<comment type="cofactor">
    <cofactor evidence="2">
        <name>Mg(2+)</name>
        <dbReference type="ChEBI" id="CHEBI:18420"/>
    </cofactor>
</comment>
<dbReference type="GO" id="GO:0046872">
    <property type="term" value="F:metal ion binding"/>
    <property type="evidence" value="ECO:0007669"/>
    <property type="project" value="UniProtKB-KW"/>
</dbReference>
<evidence type="ECO:0000313" key="13">
    <source>
        <dbReference type="EMBL" id="KAG5915302.1"/>
    </source>
</evidence>
<dbReference type="Gene3D" id="3.60.10.10">
    <property type="entry name" value="Endonuclease/exonuclease/phosphatase"/>
    <property type="match status" value="1"/>
</dbReference>
<evidence type="ECO:0000256" key="5">
    <source>
        <dbReference type="ARBA" id="ARBA00022723"/>
    </source>
</evidence>
<keyword evidence="10" id="KW-0539">Nucleus</keyword>
<comment type="caution">
    <text evidence="13">The sequence shown here is derived from an EMBL/GenBank/DDBJ whole genome shotgun (WGS) entry which is preliminary data.</text>
</comment>
<comment type="subcellular location">
    <subcellularLocation>
        <location evidence="3">Nucleus</location>
        <location evidence="3">PML body</location>
    </subcellularLocation>
</comment>
<dbReference type="PANTHER" id="PTHR15822:SF4">
    <property type="entry name" value="TYROSYL-DNA PHOSPHODIESTERASE 2"/>
    <property type="match status" value="1"/>
</dbReference>
<evidence type="ECO:0000259" key="12">
    <source>
        <dbReference type="Pfam" id="PF03372"/>
    </source>
</evidence>
<dbReference type="OrthoDB" id="9975959at2759"/>
<dbReference type="EMBL" id="SRPY01001001">
    <property type="protein sequence ID" value="KAG5915302.1"/>
    <property type="molecule type" value="Genomic_DNA"/>
</dbReference>
<protein>
    <recommendedName>
        <fullName evidence="12">Endonuclease/exonuclease/phosphatase domain-containing protein</fullName>
    </recommendedName>
</protein>
<feature type="compositionally biased region" description="Basic and acidic residues" evidence="11">
    <location>
        <begin position="339"/>
        <end position="357"/>
    </location>
</feature>
<dbReference type="SUPFAM" id="SSF56219">
    <property type="entry name" value="DNase I-like"/>
    <property type="match status" value="1"/>
</dbReference>
<dbReference type="AlphaFoldDB" id="A0A8K0J078"/>
<keyword evidence="9" id="KW-0234">DNA repair</keyword>
<keyword evidence="5" id="KW-0479">Metal-binding</keyword>
<feature type="compositionally biased region" description="Low complexity" evidence="11">
    <location>
        <begin position="326"/>
        <end position="337"/>
    </location>
</feature>
<keyword evidence="7" id="KW-0378">Hydrolase</keyword>
<dbReference type="Pfam" id="PF03372">
    <property type="entry name" value="Exo_endo_phos"/>
    <property type="match status" value="1"/>
</dbReference>
<dbReference type="CDD" id="cd09080">
    <property type="entry name" value="TDP2"/>
    <property type="match status" value="1"/>
</dbReference>
<reference evidence="13" key="1">
    <citation type="journal article" date="2020" name="bioRxiv">
        <title>Whole genome comparisons of ergot fungi reveals the divergence and evolution of species within the genus Claviceps are the result of varying mechanisms driving genome evolution and host range expansion.</title>
        <authorList>
            <person name="Wyka S.A."/>
            <person name="Mondo S.J."/>
            <person name="Liu M."/>
            <person name="Dettman J."/>
            <person name="Nalam V."/>
            <person name="Broders K.D."/>
        </authorList>
    </citation>
    <scope>NUCLEOTIDE SEQUENCE</scope>
    <source>
        <strain evidence="13">CCC 489</strain>
    </source>
</reference>
<feature type="domain" description="Endonuclease/exonuclease/phosphatase" evidence="12">
    <location>
        <begin position="80"/>
        <end position="302"/>
    </location>
</feature>
<dbReference type="PANTHER" id="PTHR15822">
    <property type="entry name" value="TRAF AND TNF RECEPTOR-ASSOCIATED PROTEIN"/>
    <property type="match status" value="1"/>
</dbReference>
<evidence type="ECO:0000256" key="4">
    <source>
        <dbReference type="ARBA" id="ARBA00022722"/>
    </source>
</evidence>
<comment type="cofactor">
    <cofactor evidence="1">
        <name>Mn(2+)</name>
        <dbReference type="ChEBI" id="CHEBI:29035"/>
    </cofactor>
</comment>
<keyword evidence="4" id="KW-0540">Nuclease</keyword>
<organism evidence="13 14">
    <name type="scientific">Claviceps africana</name>
    <dbReference type="NCBI Taxonomy" id="83212"/>
    <lineage>
        <taxon>Eukaryota</taxon>
        <taxon>Fungi</taxon>
        <taxon>Dikarya</taxon>
        <taxon>Ascomycota</taxon>
        <taxon>Pezizomycotina</taxon>
        <taxon>Sordariomycetes</taxon>
        <taxon>Hypocreomycetidae</taxon>
        <taxon>Hypocreales</taxon>
        <taxon>Clavicipitaceae</taxon>
        <taxon>Claviceps</taxon>
    </lineage>
</organism>
<dbReference type="InterPro" id="IPR005135">
    <property type="entry name" value="Endo/exonuclease/phosphatase"/>
</dbReference>
<proteinExistence type="predicted"/>
<gene>
    <name evidence="13" type="ORF">E4U42_000060</name>
</gene>
<evidence type="ECO:0000256" key="7">
    <source>
        <dbReference type="ARBA" id="ARBA00022801"/>
    </source>
</evidence>
<evidence type="ECO:0000313" key="14">
    <source>
        <dbReference type="Proteomes" id="UP000811619"/>
    </source>
</evidence>
<evidence type="ECO:0000256" key="10">
    <source>
        <dbReference type="ARBA" id="ARBA00023242"/>
    </source>
</evidence>
<evidence type="ECO:0000256" key="9">
    <source>
        <dbReference type="ARBA" id="ARBA00023204"/>
    </source>
</evidence>
<dbReference type="Proteomes" id="UP000811619">
    <property type="component" value="Unassembled WGS sequence"/>
</dbReference>